<sequence>MRNFNMRFTIVGAALLAAVPTVVGGGLWCSRYRLSDEITPGGRLSSFEEQMKLHRCIDELILGTGYHKGWKDRQECAGYEFLLGGISWQNFEDCWKACSQCLHNGVNDGYPVVLCEKHEVFAMLFRLHAGGPQPGGSDRGEHLDG</sequence>
<name>A0AAI8YKZ1_9PEZI</name>
<evidence type="ECO:0000313" key="2">
    <source>
        <dbReference type="EMBL" id="CAJ2508553.1"/>
    </source>
</evidence>
<accession>A0AAI8YKZ1</accession>
<proteinExistence type="predicted"/>
<evidence type="ECO:0000256" key="1">
    <source>
        <dbReference type="SAM" id="SignalP"/>
    </source>
</evidence>
<feature type="chain" id="PRO_5042496936" evidence="1">
    <location>
        <begin position="25"/>
        <end position="145"/>
    </location>
</feature>
<reference evidence="2" key="1">
    <citation type="submission" date="2023-10" db="EMBL/GenBank/DDBJ databases">
        <authorList>
            <person name="Hackl T."/>
        </authorList>
    </citation>
    <scope>NUCLEOTIDE SEQUENCE</scope>
</reference>
<dbReference type="AlphaFoldDB" id="A0AAI8YKZ1"/>
<feature type="signal peptide" evidence="1">
    <location>
        <begin position="1"/>
        <end position="24"/>
    </location>
</feature>
<keyword evidence="1" id="KW-0732">Signal</keyword>
<comment type="caution">
    <text evidence="2">The sequence shown here is derived from an EMBL/GenBank/DDBJ whole genome shotgun (WGS) entry which is preliminary data.</text>
</comment>
<evidence type="ECO:0000313" key="3">
    <source>
        <dbReference type="Proteomes" id="UP001295740"/>
    </source>
</evidence>
<keyword evidence="3" id="KW-1185">Reference proteome</keyword>
<organism evidence="2 3">
    <name type="scientific">Anthostomella pinea</name>
    <dbReference type="NCBI Taxonomy" id="933095"/>
    <lineage>
        <taxon>Eukaryota</taxon>
        <taxon>Fungi</taxon>
        <taxon>Dikarya</taxon>
        <taxon>Ascomycota</taxon>
        <taxon>Pezizomycotina</taxon>
        <taxon>Sordariomycetes</taxon>
        <taxon>Xylariomycetidae</taxon>
        <taxon>Xylariales</taxon>
        <taxon>Xylariaceae</taxon>
        <taxon>Anthostomella</taxon>
    </lineage>
</organism>
<gene>
    <name evidence="2" type="ORF">KHLLAP_LOCUS9021</name>
</gene>
<dbReference type="EMBL" id="CAUWAG010000012">
    <property type="protein sequence ID" value="CAJ2508553.1"/>
    <property type="molecule type" value="Genomic_DNA"/>
</dbReference>
<protein>
    <submittedName>
        <fullName evidence="2">Uu.00g135790.m01.CDS01</fullName>
    </submittedName>
</protein>
<dbReference type="Proteomes" id="UP001295740">
    <property type="component" value="Unassembled WGS sequence"/>
</dbReference>